<feature type="transmembrane region" description="Helical" evidence="11">
    <location>
        <begin position="154"/>
        <end position="173"/>
    </location>
</feature>
<evidence type="ECO:0000256" key="7">
    <source>
        <dbReference type="ARBA" id="ARBA00023157"/>
    </source>
</evidence>
<evidence type="ECO:0000256" key="5">
    <source>
        <dbReference type="ARBA" id="ARBA00022989"/>
    </source>
</evidence>
<dbReference type="CDD" id="cd01752">
    <property type="entry name" value="PLAT_polycystin"/>
    <property type="match status" value="1"/>
</dbReference>
<evidence type="ECO:0000259" key="13">
    <source>
        <dbReference type="PROSITE" id="PS50221"/>
    </source>
</evidence>
<dbReference type="FunFam" id="1.10.287.70:FF:000086">
    <property type="entry name" value="Polycystic kidney disease 2"/>
    <property type="match status" value="1"/>
</dbReference>
<keyword evidence="3 11" id="KW-0812">Transmembrane</keyword>
<feature type="transmembrane region" description="Helical" evidence="11">
    <location>
        <begin position="951"/>
        <end position="969"/>
    </location>
</feature>
<keyword evidence="7" id="KW-1015">Disulfide bond</keyword>
<dbReference type="GO" id="GO:0016020">
    <property type="term" value="C:membrane"/>
    <property type="evidence" value="ECO:0007669"/>
    <property type="project" value="UniProtKB-SubCell"/>
</dbReference>
<comment type="similarity">
    <text evidence="2">Belongs to the polycystin family.</text>
</comment>
<evidence type="ECO:0000313" key="14">
    <source>
        <dbReference type="Proteomes" id="UP000085678"/>
    </source>
</evidence>
<dbReference type="AlphaFoldDB" id="A0A1S3HIV6"/>
<dbReference type="InterPro" id="IPR003915">
    <property type="entry name" value="PKD_2"/>
</dbReference>
<dbReference type="InterPro" id="IPR057244">
    <property type="entry name" value="GAIN_B"/>
</dbReference>
<feature type="disulfide bond" evidence="9">
    <location>
        <begin position="762"/>
        <end position="773"/>
    </location>
</feature>
<dbReference type="Pfam" id="PF20519">
    <property type="entry name" value="Polycystin_dom"/>
    <property type="match status" value="1"/>
</dbReference>
<feature type="transmembrane region" description="Helical" evidence="11">
    <location>
        <begin position="1001"/>
        <end position="1020"/>
    </location>
</feature>
<dbReference type="Gene3D" id="2.60.60.20">
    <property type="entry name" value="PLAT/LH2 domain"/>
    <property type="match status" value="1"/>
</dbReference>
<feature type="transmembrane region" description="Helical" evidence="11">
    <location>
        <begin position="910"/>
        <end position="930"/>
    </location>
</feature>
<feature type="transmembrane region" description="Helical" evidence="11">
    <location>
        <begin position="649"/>
        <end position="668"/>
    </location>
</feature>
<dbReference type="PANTHER" id="PTHR10877:SF194">
    <property type="entry name" value="LOCATION OF VULVA DEFECTIVE 1"/>
    <property type="match status" value="1"/>
</dbReference>
<dbReference type="Proteomes" id="UP000085678">
    <property type="component" value="Unplaced"/>
</dbReference>
<dbReference type="FunFam" id="2.60.60.20:FF:000022">
    <property type="entry name" value="Uncharacterized protein"/>
    <property type="match status" value="1"/>
</dbReference>
<accession>A0A1S3HIV6</accession>
<keyword evidence="6 11" id="KW-0472">Membrane</keyword>
<dbReference type="GO" id="GO:0050982">
    <property type="term" value="P:detection of mechanical stimulus"/>
    <property type="evidence" value="ECO:0007669"/>
    <property type="project" value="TreeGrafter"/>
</dbReference>
<dbReference type="SMART" id="SM00308">
    <property type="entry name" value="LH2"/>
    <property type="match status" value="1"/>
</dbReference>
<evidence type="ECO:0000256" key="2">
    <source>
        <dbReference type="ARBA" id="ARBA00007200"/>
    </source>
</evidence>
<dbReference type="InterPro" id="IPR051223">
    <property type="entry name" value="Polycystin"/>
</dbReference>
<dbReference type="STRING" id="7574.A0A1S3HIV6"/>
<name>A0A1S3HIV6_LINAN</name>
<dbReference type="InterPro" id="IPR013122">
    <property type="entry name" value="PKD1_2_channel"/>
</dbReference>
<dbReference type="PROSITE" id="PS50095">
    <property type="entry name" value="PLAT"/>
    <property type="match status" value="1"/>
</dbReference>
<comment type="caution">
    <text evidence="10">Lacks conserved residue(s) required for the propagation of feature annotation.</text>
</comment>
<proteinExistence type="inferred from homology"/>
<feature type="transmembrane region" description="Helical" evidence="11">
    <location>
        <begin position="401"/>
        <end position="423"/>
    </location>
</feature>
<evidence type="ECO:0000256" key="3">
    <source>
        <dbReference type="ARBA" id="ARBA00022692"/>
    </source>
</evidence>
<dbReference type="PRINTS" id="PR01433">
    <property type="entry name" value="POLYCYSTIN2"/>
</dbReference>
<dbReference type="PROSITE" id="PS50221">
    <property type="entry name" value="GAIN_B"/>
    <property type="match status" value="1"/>
</dbReference>
<reference evidence="15" key="1">
    <citation type="submission" date="2025-08" db="UniProtKB">
        <authorList>
            <consortium name="RefSeq"/>
        </authorList>
    </citation>
    <scope>IDENTIFICATION</scope>
    <source>
        <tissue evidence="15">Gonads</tissue>
    </source>
</reference>
<dbReference type="SUPFAM" id="SSF49723">
    <property type="entry name" value="Lipase/lipooxygenase domain (PLAT/LH2 domain)"/>
    <property type="match status" value="1"/>
</dbReference>
<evidence type="ECO:0000256" key="6">
    <source>
        <dbReference type="ARBA" id="ARBA00023136"/>
    </source>
</evidence>
<dbReference type="InterPro" id="IPR001024">
    <property type="entry name" value="PLAT/LH2_dom"/>
</dbReference>
<evidence type="ECO:0000256" key="8">
    <source>
        <dbReference type="ARBA" id="ARBA00023180"/>
    </source>
</evidence>
<dbReference type="GeneID" id="106155657"/>
<feature type="domain" description="PLAT" evidence="12">
    <location>
        <begin position="198"/>
        <end position="315"/>
    </location>
</feature>
<keyword evidence="14" id="KW-1185">Reference proteome</keyword>
<dbReference type="Gene3D" id="2.60.220.50">
    <property type="match status" value="1"/>
</dbReference>
<dbReference type="InterPro" id="IPR042060">
    <property type="entry name" value="PLAT_polycystin1"/>
</dbReference>
<gene>
    <name evidence="15" type="primary">LOC106155657</name>
</gene>
<evidence type="ECO:0000256" key="1">
    <source>
        <dbReference type="ARBA" id="ARBA00004141"/>
    </source>
</evidence>
<feature type="domain" description="GAIN-B" evidence="13">
    <location>
        <begin position="1"/>
        <end position="140"/>
    </location>
</feature>
<feature type="transmembrane region" description="Helical" evidence="11">
    <location>
        <begin position="361"/>
        <end position="381"/>
    </location>
</feature>
<dbReference type="InterPro" id="IPR046338">
    <property type="entry name" value="GAIN_dom_sf"/>
</dbReference>
<evidence type="ECO:0000256" key="9">
    <source>
        <dbReference type="PIRSR" id="PIRSR603915-2"/>
    </source>
</evidence>
<feature type="transmembrane region" description="Helical" evidence="11">
    <location>
        <begin position="514"/>
        <end position="536"/>
    </location>
</feature>
<evidence type="ECO:0000256" key="4">
    <source>
        <dbReference type="ARBA" id="ARBA00022729"/>
    </source>
</evidence>
<dbReference type="InterPro" id="IPR046791">
    <property type="entry name" value="Polycystin_dom"/>
</dbReference>
<dbReference type="Gene3D" id="1.10.287.70">
    <property type="match status" value="1"/>
</dbReference>
<dbReference type="GO" id="GO:0005509">
    <property type="term" value="F:calcium ion binding"/>
    <property type="evidence" value="ECO:0007669"/>
    <property type="project" value="InterPro"/>
</dbReference>
<dbReference type="Pfam" id="PF01825">
    <property type="entry name" value="GPS"/>
    <property type="match status" value="1"/>
</dbReference>
<evidence type="ECO:0000259" key="12">
    <source>
        <dbReference type="PROSITE" id="PS50095"/>
    </source>
</evidence>
<keyword evidence="5 11" id="KW-1133">Transmembrane helix</keyword>
<dbReference type="SMART" id="SM00303">
    <property type="entry name" value="GPS"/>
    <property type="match status" value="1"/>
</dbReference>
<organism evidence="14 15">
    <name type="scientific">Lingula anatina</name>
    <name type="common">Brachiopod</name>
    <name type="synonym">Lingula unguis</name>
    <dbReference type="NCBI Taxonomy" id="7574"/>
    <lineage>
        <taxon>Eukaryota</taxon>
        <taxon>Metazoa</taxon>
        <taxon>Spiralia</taxon>
        <taxon>Lophotrochozoa</taxon>
        <taxon>Brachiopoda</taxon>
        <taxon>Linguliformea</taxon>
        <taxon>Lingulata</taxon>
        <taxon>Lingulida</taxon>
        <taxon>Linguloidea</taxon>
        <taxon>Lingulidae</taxon>
        <taxon>Lingula</taxon>
    </lineage>
</organism>
<comment type="subcellular location">
    <subcellularLocation>
        <location evidence="1">Membrane</location>
        <topology evidence="1">Multi-pass membrane protein</topology>
    </subcellularLocation>
</comment>
<evidence type="ECO:0000256" key="11">
    <source>
        <dbReference type="SAM" id="Phobius"/>
    </source>
</evidence>
<dbReference type="InterPro" id="IPR000203">
    <property type="entry name" value="GPS"/>
</dbReference>
<dbReference type="InterPro" id="IPR036392">
    <property type="entry name" value="PLAT/LH2_dom_sf"/>
</dbReference>
<dbReference type="PANTHER" id="PTHR10877">
    <property type="entry name" value="POLYCYSTIN FAMILY MEMBER"/>
    <property type="match status" value="1"/>
</dbReference>
<dbReference type="OrthoDB" id="444119at2759"/>
<protein>
    <submittedName>
        <fullName evidence="15">Polycystic kidney disease protein 1-like 2</fullName>
    </submittedName>
</protein>
<feature type="transmembrane region" description="Helical" evidence="11">
    <location>
        <begin position="1098"/>
        <end position="1130"/>
    </location>
</feature>
<dbReference type="Pfam" id="PF01477">
    <property type="entry name" value="PLAT"/>
    <property type="match status" value="1"/>
</dbReference>
<dbReference type="KEGG" id="lak:106155657"/>
<keyword evidence="8" id="KW-0325">Glycoprotein</keyword>
<sequence length="1225" mass="139688">MDFSDLDVNDTTHPRNKYGLPDPSVCFMSNAFLNRTTKTTFYIGIKAMGANGTNATTVTVAPAADATGGSTDTAVDTYTPVGYALQTYASSCSFWDEENEVWSYDGCEVGELTTPYSTQCLCNHLTAFGGGMVVPMNTINFADSAFNKLDENPAVFSTMVAITCLYFILCIWARKADKIDEMKAGTTPLPDNDPRHKYLYEILVYTGSRKGGGTTAQVSMVFTGDEDETEPRLFWDPKRPVFERGGVDSFLMACPRPLGSLSLARVWHDNSGKSPGWAFSRIQVTDIQTGAKYFFICDRWLAVEEDDGLIDRVVPLAGKEELTQFNHLFWSQTKKNLYDGHIWFSIFTRPRRSHFTRVQRLTCVLSLLFCTMLSNIMFYKADSQSTPQVYKLGPLQFTLEGIITGVIASLIVFPINLLIVQLFRLSRPKPKKPITSTYGNDTKTGDETLSDELEKQKQFLETGDHSKRLLMTPTPKSSVGVSYIGSDKGTPAVKNATKEEDKSKKKKKKKGIRFPWWSIYIAYSVSFCSVVLSVYFCTEFAGAMGATKAEQWLGSFMISCMESVFLTQPIKIFGLAVFYALVIKSPDVDEEGDEDRDNNLKPDEEYLHEDQVTGVAKPMKPSLAPEPPDEEYIRAAREKRFKEIKTQAVIREILIYFVFTYLLFMVGYGNRDPWSFHFYENVENMISKGSFLDTDSPPQFDSILKSEDFWSWAEQTLVPAIYGIPFYDGQDYTWQNGFLADQQTYRVGAPRLRLLKTKPKMCMPPIYKYVRECRPDYSMFGEDEESYGIGWQVINTSDPNSQPDAHWTYRTSSETDGYPIIGRISTYGGGGYVAELGTDSATALSVIQELKDNLWIDRYTRGVIVEFVMWNPNINLFAISYSVVEFPQSGGAWPSYKVNVMRLDRYVGTYMFMVLGAEILVAAFIIFFLVKMIRDIRREGFKIYIKEFWNAVEFFILIVSIGAIVMYFYRLLISKMVSSEFSEDPHKFVNFQYAAYWDECYTILMGIMVFVYTVKFLKLMRFNRRMSVIGRTLKEAGKPMFVYLMAFFIIFLAYGQFAYILFGRVLLNYSTFITTLETLFSMMLNKFDFYEIDAVSPFFARIMFITFMVLVSFIVVNLFLTLIMDAFAYVSYMTSKEKNELEVVEYMVNAVKGMFGISTGKKPEPYVPSKFQYQDGGEGTVEDLDQKIESMIGKLENYLDIQATDKRVMKEMEAMKPAKRKILMA</sequence>
<dbReference type="Pfam" id="PF08016">
    <property type="entry name" value="PKD_channel"/>
    <property type="match status" value="1"/>
</dbReference>
<keyword evidence="4" id="KW-0732">Signal</keyword>
<evidence type="ECO:0000256" key="10">
    <source>
        <dbReference type="PROSITE-ProRule" id="PRU00152"/>
    </source>
</evidence>
<evidence type="ECO:0000313" key="15">
    <source>
        <dbReference type="RefSeq" id="XP_013386043.1"/>
    </source>
</evidence>
<dbReference type="RefSeq" id="XP_013386043.1">
    <property type="nucleotide sequence ID" value="XM_013530589.1"/>
</dbReference>
<feature type="transmembrane region" description="Helical" evidence="11">
    <location>
        <begin position="1041"/>
        <end position="1062"/>
    </location>
</feature>
<dbReference type="InParanoid" id="A0A1S3HIV6"/>
<dbReference type="GO" id="GO:0005262">
    <property type="term" value="F:calcium channel activity"/>
    <property type="evidence" value="ECO:0007669"/>
    <property type="project" value="TreeGrafter"/>
</dbReference>
<feature type="transmembrane region" description="Helical" evidence="11">
    <location>
        <begin position="556"/>
        <end position="582"/>
    </location>
</feature>